<dbReference type="EMBL" id="FZMO01000558">
    <property type="protein sequence ID" value="SNQ52034.1"/>
    <property type="molecule type" value="Genomic_DNA"/>
</dbReference>
<sequence length="85" mass="9253">MVPFCYALFMGLEAYWIWSVIQHGTNRRSFFLMFAACDVSDWHHGAPGCDHGGLRVLLGAVASAESAVPRPSNSLTGRVGWLQAG</sequence>
<evidence type="ECO:0000313" key="2">
    <source>
        <dbReference type="Proteomes" id="UP000234331"/>
    </source>
</evidence>
<accession>A0A2I2L291</accession>
<keyword evidence="2" id="KW-1185">Reference proteome</keyword>
<proteinExistence type="predicted"/>
<protein>
    <submittedName>
        <fullName evidence="1">Uncharacterized protein</fullName>
    </submittedName>
</protein>
<organism evidence="1 2">
    <name type="scientific">Frankia canadensis</name>
    <dbReference type="NCBI Taxonomy" id="1836972"/>
    <lineage>
        <taxon>Bacteria</taxon>
        <taxon>Bacillati</taxon>
        <taxon>Actinomycetota</taxon>
        <taxon>Actinomycetes</taxon>
        <taxon>Frankiales</taxon>
        <taxon>Frankiaceae</taxon>
        <taxon>Frankia</taxon>
    </lineage>
</organism>
<name>A0A2I2L291_9ACTN</name>
<reference evidence="1 2" key="1">
    <citation type="submission" date="2017-06" db="EMBL/GenBank/DDBJ databases">
        <authorList>
            <person name="Kim H.J."/>
            <person name="Triplett B.A."/>
        </authorList>
    </citation>
    <scope>NUCLEOTIDE SEQUENCE [LARGE SCALE GENOMIC DNA]</scope>
    <source>
        <strain evidence="1">FRACA_ARgP5</strain>
    </source>
</reference>
<dbReference type="AlphaFoldDB" id="A0A2I2L291"/>
<gene>
    <name evidence="1" type="ORF">FRACA_90037</name>
</gene>
<dbReference type="Proteomes" id="UP000234331">
    <property type="component" value="Unassembled WGS sequence"/>
</dbReference>
<evidence type="ECO:0000313" key="1">
    <source>
        <dbReference type="EMBL" id="SNQ52034.1"/>
    </source>
</evidence>